<accession>A0A5C6B4M1</accession>
<comment type="caution">
    <text evidence="1">The sequence shown here is derived from an EMBL/GenBank/DDBJ whole genome shotgun (WGS) entry which is preliminary data.</text>
</comment>
<dbReference type="AlphaFoldDB" id="A0A5C6B4M1"/>
<protein>
    <submittedName>
        <fullName evidence="1">Uncharacterized protein</fullName>
    </submittedName>
</protein>
<dbReference type="RefSeq" id="WP_146519342.1">
    <property type="nucleotide sequence ID" value="NZ_CP151726.1"/>
</dbReference>
<dbReference type="Proteomes" id="UP000320176">
    <property type="component" value="Unassembled WGS sequence"/>
</dbReference>
<proteinExistence type="predicted"/>
<sequence>MLKEDANERAKEFCKLREMTLDQAHLLGQGQEGYVWSTSNESAVKVFERARNFETELECYQILHNESVHELDGFTIPRLLDHDNELQVIEMTIVSPPFLLDFGKAYIGRRPDFTEEVMSDYESDREELFEGNWPLAWGVVSSLEKYGIYYWDARPGNINCKGHPDAI</sequence>
<gene>
    <name evidence="1" type="ORF">Pla52n_19570</name>
</gene>
<name>A0A5C6B4M1_9BACT</name>
<dbReference type="EMBL" id="SJPN01000002">
    <property type="protein sequence ID" value="TWU06236.1"/>
    <property type="molecule type" value="Genomic_DNA"/>
</dbReference>
<organism evidence="1 2">
    <name type="scientific">Stieleria varia</name>
    <dbReference type="NCBI Taxonomy" id="2528005"/>
    <lineage>
        <taxon>Bacteria</taxon>
        <taxon>Pseudomonadati</taxon>
        <taxon>Planctomycetota</taxon>
        <taxon>Planctomycetia</taxon>
        <taxon>Pirellulales</taxon>
        <taxon>Pirellulaceae</taxon>
        <taxon>Stieleria</taxon>
    </lineage>
</organism>
<reference evidence="1 2" key="1">
    <citation type="submission" date="2019-02" db="EMBL/GenBank/DDBJ databases">
        <title>Deep-cultivation of Planctomycetes and their phenomic and genomic characterization uncovers novel biology.</title>
        <authorList>
            <person name="Wiegand S."/>
            <person name="Jogler M."/>
            <person name="Boedeker C."/>
            <person name="Pinto D."/>
            <person name="Vollmers J."/>
            <person name="Rivas-Marin E."/>
            <person name="Kohn T."/>
            <person name="Peeters S.H."/>
            <person name="Heuer A."/>
            <person name="Rast P."/>
            <person name="Oberbeckmann S."/>
            <person name="Bunk B."/>
            <person name="Jeske O."/>
            <person name="Meyerdierks A."/>
            <person name="Storesund J.E."/>
            <person name="Kallscheuer N."/>
            <person name="Luecker S."/>
            <person name="Lage O.M."/>
            <person name="Pohl T."/>
            <person name="Merkel B.J."/>
            <person name="Hornburger P."/>
            <person name="Mueller R.-W."/>
            <person name="Bruemmer F."/>
            <person name="Labrenz M."/>
            <person name="Spormann A.M."/>
            <person name="Op Den Camp H."/>
            <person name="Overmann J."/>
            <person name="Amann R."/>
            <person name="Jetten M.S.M."/>
            <person name="Mascher T."/>
            <person name="Medema M.H."/>
            <person name="Devos D.P."/>
            <person name="Kaster A.-K."/>
            <person name="Ovreas L."/>
            <person name="Rohde M."/>
            <person name="Galperin M.Y."/>
            <person name="Jogler C."/>
        </authorList>
    </citation>
    <scope>NUCLEOTIDE SEQUENCE [LARGE SCALE GENOMIC DNA]</scope>
    <source>
        <strain evidence="1 2">Pla52n</strain>
    </source>
</reference>
<evidence type="ECO:0000313" key="1">
    <source>
        <dbReference type="EMBL" id="TWU06236.1"/>
    </source>
</evidence>
<evidence type="ECO:0000313" key="2">
    <source>
        <dbReference type="Proteomes" id="UP000320176"/>
    </source>
</evidence>
<keyword evidence="2" id="KW-1185">Reference proteome</keyword>
<dbReference type="OrthoDB" id="276211at2"/>